<feature type="compositionally biased region" description="Polar residues" evidence="2">
    <location>
        <begin position="330"/>
        <end position="363"/>
    </location>
</feature>
<feature type="domain" description="C3H1-type" evidence="4">
    <location>
        <begin position="406"/>
        <end position="433"/>
    </location>
</feature>
<evidence type="ECO:0008006" key="8">
    <source>
        <dbReference type="Google" id="ProtNLM"/>
    </source>
</evidence>
<dbReference type="Pfam" id="PF25543">
    <property type="entry name" value="zf-CCCH_tandem"/>
    <property type="match status" value="1"/>
</dbReference>
<evidence type="ECO:0000256" key="2">
    <source>
        <dbReference type="SAM" id="MobiDB-lite"/>
    </source>
</evidence>
<keyword evidence="1" id="KW-0175">Coiled coil</keyword>
<proteinExistence type="predicted"/>
<evidence type="ECO:0000259" key="3">
    <source>
        <dbReference type="Pfam" id="PF25540"/>
    </source>
</evidence>
<dbReference type="Pfam" id="PF25540">
    <property type="entry name" value="DUF7923"/>
    <property type="match status" value="1"/>
</dbReference>
<sequence length="500" mass="56299">MEQSEPIIALEEVAQFRRFDDYRQVKLEQLVTQNDEQSRRIKQLMADLDEEREHKRTYREMSQAADQAIKRKKFVVVLIDGDGYKFKSSFLEAAHENGGEEAASALRRQVMNALQDNVVSLGADVDVMVNVFANRLGLSKVLFETGQIKSRDWFDQFFWSFGHQPLFHFIDCGYGKERADAKLRDTYRFYAHDIHCERIFLACCHDNGYVAELDKYRHDPVARNKTLLVKHKNTGAQYRDTPFGMVDFGEVFEPMPDKPIFRSPQFTQLLPIGSPSPVSAAAIPQAVNTVTTPKAVKNGKTTNGAAINHAVQAANNAANPLTTPRLPTPEESSVNGDRRPSNSNSNSYAGITSAANQERQPGNISVKPAPPKPKGIPVNRAKERIDIPLQPPNQIELEKFNKRRERSGANLCNNLHLTGFCGKYNCVYDHDPIDDGMRKTLRHKARALKCPFGTGCIKESCFLGHQCPWLEQCTNNKCQFTDAQHYGFDTKIFGTVAAEC</sequence>
<reference evidence="6" key="1">
    <citation type="journal article" date="2020" name="Stud. Mycol.">
        <title>101 Dothideomycetes genomes: a test case for predicting lifestyles and emergence of pathogens.</title>
        <authorList>
            <person name="Haridas S."/>
            <person name="Albert R."/>
            <person name="Binder M."/>
            <person name="Bloem J."/>
            <person name="Labutti K."/>
            <person name="Salamov A."/>
            <person name="Andreopoulos B."/>
            <person name="Baker S."/>
            <person name="Barry K."/>
            <person name="Bills G."/>
            <person name="Bluhm B."/>
            <person name="Cannon C."/>
            <person name="Castanera R."/>
            <person name="Culley D."/>
            <person name="Daum C."/>
            <person name="Ezra D."/>
            <person name="Gonzalez J."/>
            <person name="Henrissat B."/>
            <person name="Kuo A."/>
            <person name="Liang C."/>
            <person name="Lipzen A."/>
            <person name="Lutzoni F."/>
            <person name="Magnuson J."/>
            <person name="Mondo S."/>
            <person name="Nolan M."/>
            <person name="Ohm R."/>
            <person name="Pangilinan J."/>
            <person name="Park H.-J."/>
            <person name="Ramirez L."/>
            <person name="Alfaro M."/>
            <person name="Sun H."/>
            <person name="Tritt A."/>
            <person name="Yoshinaga Y."/>
            <person name="Zwiers L.-H."/>
            <person name="Turgeon B."/>
            <person name="Goodwin S."/>
            <person name="Spatafora J."/>
            <person name="Crous P."/>
            <person name="Grigoriev I."/>
        </authorList>
    </citation>
    <scope>NUCLEOTIDE SEQUENCE</scope>
    <source>
        <strain evidence="6">CBS 115976</strain>
    </source>
</reference>
<dbReference type="InterPro" id="IPR057654">
    <property type="entry name" value="Znf-CCCH_tandem"/>
</dbReference>
<accession>A0A6A6UEG0</accession>
<evidence type="ECO:0000256" key="1">
    <source>
        <dbReference type="SAM" id="Coils"/>
    </source>
</evidence>
<evidence type="ECO:0000313" key="7">
    <source>
        <dbReference type="Proteomes" id="UP000799302"/>
    </source>
</evidence>
<protein>
    <recommendedName>
        <fullName evidence="8">C3H1-type domain-containing protein</fullName>
    </recommendedName>
</protein>
<name>A0A6A6UEG0_9PEZI</name>
<dbReference type="EMBL" id="MU004234">
    <property type="protein sequence ID" value="KAF2670665.1"/>
    <property type="molecule type" value="Genomic_DNA"/>
</dbReference>
<dbReference type="Pfam" id="PF25542">
    <property type="entry name" value="zf-CCCH_12"/>
    <property type="match status" value="1"/>
</dbReference>
<feature type="region of interest" description="Disordered" evidence="2">
    <location>
        <begin position="317"/>
        <end position="382"/>
    </location>
</feature>
<gene>
    <name evidence="6" type="ORF">BT63DRAFT_244835</name>
</gene>
<dbReference type="AlphaFoldDB" id="A0A6A6UEG0"/>
<dbReference type="Proteomes" id="UP000799302">
    <property type="component" value="Unassembled WGS sequence"/>
</dbReference>
<organism evidence="6 7">
    <name type="scientific">Microthyrium microscopicum</name>
    <dbReference type="NCBI Taxonomy" id="703497"/>
    <lineage>
        <taxon>Eukaryota</taxon>
        <taxon>Fungi</taxon>
        <taxon>Dikarya</taxon>
        <taxon>Ascomycota</taxon>
        <taxon>Pezizomycotina</taxon>
        <taxon>Dothideomycetes</taxon>
        <taxon>Dothideomycetes incertae sedis</taxon>
        <taxon>Microthyriales</taxon>
        <taxon>Microthyriaceae</taxon>
        <taxon>Microthyrium</taxon>
    </lineage>
</organism>
<feature type="domain" description="Tandem CCCH zinc finger" evidence="5">
    <location>
        <begin position="440"/>
        <end position="486"/>
    </location>
</feature>
<dbReference type="InterPro" id="IPR000571">
    <property type="entry name" value="Znf_CCCH"/>
</dbReference>
<dbReference type="PANTHER" id="PTHR37543:SF1">
    <property type="entry name" value="CCCH ZINC FINGER DNA BINDING PROTEIN (AFU_ORTHOLOGUE AFUA_5G12760)"/>
    <property type="match status" value="1"/>
</dbReference>
<evidence type="ECO:0000259" key="4">
    <source>
        <dbReference type="Pfam" id="PF25542"/>
    </source>
</evidence>
<evidence type="ECO:0000313" key="6">
    <source>
        <dbReference type="EMBL" id="KAF2670665.1"/>
    </source>
</evidence>
<dbReference type="InterPro" id="IPR057683">
    <property type="entry name" value="DUF7923"/>
</dbReference>
<dbReference type="OrthoDB" id="2270193at2759"/>
<feature type="domain" description="DUF7923" evidence="3">
    <location>
        <begin position="70"/>
        <end position="252"/>
    </location>
</feature>
<feature type="coiled-coil region" evidence="1">
    <location>
        <begin position="27"/>
        <end position="61"/>
    </location>
</feature>
<dbReference type="PANTHER" id="PTHR37543">
    <property type="entry name" value="CCCH ZINC FINGER DNA BINDING PROTEIN (AFU_ORTHOLOGUE AFUA_5G12760)"/>
    <property type="match status" value="1"/>
</dbReference>
<evidence type="ECO:0000259" key="5">
    <source>
        <dbReference type="Pfam" id="PF25543"/>
    </source>
</evidence>
<keyword evidence="7" id="KW-1185">Reference proteome</keyword>